<dbReference type="PANTHER" id="PTHR48428:SF1">
    <property type="entry name" value="PLANT-SPECIFIC TFIIB-RELATED PROTEIN PTF2"/>
    <property type="match status" value="1"/>
</dbReference>
<evidence type="ECO:0000313" key="1">
    <source>
        <dbReference type="EMBL" id="KAK6917670.1"/>
    </source>
</evidence>
<dbReference type="InterPro" id="IPR053340">
    <property type="entry name" value="PTF2"/>
</dbReference>
<gene>
    <name evidence="1" type="ORF">RJ641_018421</name>
</gene>
<accession>A0AAN8YZ97</accession>
<keyword evidence="2" id="KW-1185">Reference proteome</keyword>
<comment type="caution">
    <text evidence="1">The sequence shown here is derived from an EMBL/GenBank/DDBJ whole genome shotgun (WGS) entry which is preliminary data.</text>
</comment>
<organism evidence="1 2">
    <name type="scientific">Dillenia turbinata</name>
    <dbReference type="NCBI Taxonomy" id="194707"/>
    <lineage>
        <taxon>Eukaryota</taxon>
        <taxon>Viridiplantae</taxon>
        <taxon>Streptophyta</taxon>
        <taxon>Embryophyta</taxon>
        <taxon>Tracheophyta</taxon>
        <taxon>Spermatophyta</taxon>
        <taxon>Magnoliopsida</taxon>
        <taxon>eudicotyledons</taxon>
        <taxon>Gunneridae</taxon>
        <taxon>Pentapetalae</taxon>
        <taxon>Dilleniales</taxon>
        <taxon>Dilleniaceae</taxon>
        <taxon>Dillenia</taxon>
    </lineage>
</organism>
<proteinExistence type="predicted"/>
<name>A0AAN8YZ97_9MAGN</name>
<dbReference type="Proteomes" id="UP001370490">
    <property type="component" value="Unassembled WGS sequence"/>
</dbReference>
<protein>
    <submittedName>
        <fullName evidence="1">Uncharacterized protein</fullName>
    </submittedName>
</protein>
<sequence>MMLKQGIFMLHCAMKWFLTTGRRPLPIVAAIELNGVRVRIDDVAKEVHATVSTSKLRYKELRRILLRLPKYMELKSRLRPKDKGGNFEEPGFSFGDVLSECLRKEVEYTSEDFGADKDYDSKYFEIEDRKGNTSCSFDDRDEDWGKKEIIVLEHVKTGGVGNQNRQKMLLLKQVLEKDVGFDVMPPSFVTGCLLVYDRRKQKIAAANVRIEKIMHPSTTSLSNCHDQCCPEDAQDG</sequence>
<dbReference type="EMBL" id="JBAMMX010000023">
    <property type="protein sequence ID" value="KAK6917670.1"/>
    <property type="molecule type" value="Genomic_DNA"/>
</dbReference>
<evidence type="ECO:0000313" key="2">
    <source>
        <dbReference type="Proteomes" id="UP001370490"/>
    </source>
</evidence>
<reference evidence="1 2" key="1">
    <citation type="submission" date="2023-12" db="EMBL/GenBank/DDBJ databases">
        <title>A high-quality genome assembly for Dillenia turbinata (Dilleniales).</title>
        <authorList>
            <person name="Chanderbali A."/>
        </authorList>
    </citation>
    <scope>NUCLEOTIDE SEQUENCE [LARGE SCALE GENOMIC DNA]</scope>
    <source>
        <strain evidence="1">LSX21</strain>
        <tissue evidence="1">Leaf</tissue>
    </source>
</reference>
<dbReference type="AlphaFoldDB" id="A0AAN8YZ97"/>
<dbReference type="PANTHER" id="PTHR48428">
    <property type="entry name" value="PLANT-SPECIFIC TFIIB-RELATED PROTEIN PTF2"/>
    <property type="match status" value="1"/>
</dbReference>